<dbReference type="SUPFAM" id="SSF50494">
    <property type="entry name" value="Trypsin-like serine proteases"/>
    <property type="match status" value="1"/>
</dbReference>
<dbReference type="Gene3D" id="2.40.10.10">
    <property type="entry name" value="Trypsin-like serine proteases"/>
    <property type="match status" value="1"/>
</dbReference>
<dbReference type="Pfam" id="PF13365">
    <property type="entry name" value="Trypsin_2"/>
    <property type="match status" value="1"/>
</dbReference>
<name>A0ABQ4F462_9ACTN</name>
<sequence length="1329" mass="140908">MIDPARVAEIIVTTAAGGRRGSGYRISDTEVLTAAHVVGGGSRILVRFDADTDHEWTREAAVVLTAGGDDVAILRIDAGGGIRRSEFAGIPAADAMVSCSTVGFPRWKIRDDASRRLLDGSPSQYRDTCHLTATVALLANRREATLELAIATPPAPDPDPGRSPWEGMSGAAVFHDGRIVGIVTRHHRGDGLGRLAAGRADGWTDPQLRGLMGPLTQAVLSAGGALALAAQLSWLRSIAPPTLEDRSDELAELMRFCGGDEPYLLWQGPPWSGKTALLSWFALHPPAGTRIVSFFVTSRLSGESDSDAFLASSIEQLAAIAGEEPLFPAQRSARVGHYLRLLETAGRAMPLTLVIDGLDEDTGRRPSIASLLPREVPAGVQIVVAGRESPGLPADVAAGHPLRRCRTVRLSQPRLAQDLEAAAKSELIRQLESGIEGQRIVGLVTASGGSLTVTDLADLAESPRWAVEELLGSVLGRSFTFVSQIGEDPVCAFAHATLQEIAERMLGPSVNQLRATVLDAAADRYRAAGWPDDTPDYLLRSYGRLLLRYADPQRLAEFAGDPARHDLMLRRTRSDYAATIEVTAAVDLLAEAGLLAGLAAVAAERDRIVHRGTSVPVDLPAVLARLGEPDLGESLARAVGNEVMRAYAITELAAAVPARAQALLTTALGVTRSIAGDRDRFEALATIATHPAVRDDPGQTAAILAEAVGLARESGSTELAGRCAVLLAKAGRATEAQEVAASLGSAWAQAEVLATIAVYLTGDERVRLAGTAERIAMSLTDDAERVSALAAVAQAWSGADIGEAARVAEACAEIAESHPYLTRADYARPREWRVTAKYKTSLAMTYAHNFGSGLRWAQDLFVDRVKKAVADEERLHVDAMETLVRTMISQGLADEAVQTAGEAFDEGRGYIFSNVDPESISETMAIALAEAGDTGLAEQAARALADPFRRASALAATAAAHLDRERPQDARRLAAEALTIVQETEVTDGHVLLSLLEALCAAEPAWVRLQCRELARRPGASAFVDRIAAVQVAAGAYADAAKIVWSIPDRWERHLAVEAAVWHLAEAGRFKQATQMARRLKAKAEAENLRGAWFFASNFLDAWNGMKAAIKHRDAAEAMRVTTVALATTSSGIDSPSPGAITVWIRLLAQSKLLGHAAWIGPTLSAFSTDRAARLAIVTDVLMDTDPATGLRVADEAIGAARSQGSAPALATIAKALAPHAPGRARELVAEALSMADDDHIRYDCALALGHGGQPQDADDMAAAITQADLSALARGRIAAWAAKDARTHATATWIAVNLLAGEHWPMALEALAALHPEAAIALYTSLLR</sequence>
<dbReference type="RefSeq" id="WP_203862924.1">
    <property type="nucleotide sequence ID" value="NZ_BAAAZQ010000015.1"/>
</dbReference>
<dbReference type="EMBL" id="BONX01000081">
    <property type="protein sequence ID" value="GIH01692.1"/>
    <property type="molecule type" value="Genomic_DNA"/>
</dbReference>
<organism evidence="1 2">
    <name type="scientific">Plantactinospora mayteni</name>
    <dbReference type="NCBI Taxonomy" id="566021"/>
    <lineage>
        <taxon>Bacteria</taxon>
        <taxon>Bacillati</taxon>
        <taxon>Actinomycetota</taxon>
        <taxon>Actinomycetes</taxon>
        <taxon>Micromonosporales</taxon>
        <taxon>Micromonosporaceae</taxon>
        <taxon>Plantactinospora</taxon>
    </lineage>
</organism>
<gene>
    <name evidence="1" type="ORF">Pma05_82640</name>
</gene>
<evidence type="ECO:0000313" key="2">
    <source>
        <dbReference type="Proteomes" id="UP000621500"/>
    </source>
</evidence>
<accession>A0ABQ4F462</accession>
<comment type="caution">
    <text evidence="1">The sequence shown here is derived from an EMBL/GenBank/DDBJ whole genome shotgun (WGS) entry which is preliminary data.</text>
</comment>
<proteinExistence type="predicted"/>
<evidence type="ECO:0008006" key="3">
    <source>
        <dbReference type="Google" id="ProtNLM"/>
    </source>
</evidence>
<keyword evidence="2" id="KW-1185">Reference proteome</keyword>
<dbReference type="Proteomes" id="UP000621500">
    <property type="component" value="Unassembled WGS sequence"/>
</dbReference>
<dbReference type="InterPro" id="IPR043504">
    <property type="entry name" value="Peptidase_S1_PA_chymotrypsin"/>
</dbReference>
<reference evidence="1 2" key="1">
    <citation type="submission" date="2021-01" db="EMBL/GenBank/DDBJ databases">
        <title>Whole genome shotgun sequence of Plantactinospora mayteni NBRC 109088.</title>
        <authorList>
            <person name="Komaki H."/>
            <person name="Tamura T."/>
        </authorList>
    </citation>
    <scope>NUCLEOTIDE SEQUENCE [LARGE SCALE GENOMIC DNA]</scope>
    <source>
        <strain evidence="1 2">NBRC 109088</strain>
    </source>
</reference>
<dbReference type="InterPro" id="IPR009003">
    <property type="entry name" value="Peptidase_S1_PA"/>
</dbReference>
<evidence type="ECO:0000313" key="1">
    <source>
        <dbReference type="EMBL" id="GIH01692.1"/>
    </source>
</evidence>
<protein>
    <recommendedName>
        <fullName evidence="3">NACHT domain-containing protein</fullName>
    </recommendedName>
</protein>